<dbReference type="AlphaFoldDB" id="A0A6J7ICK0"/>
<dbReference type="Gene3D" id="2.70.98.70">
    <property type="match status" value="1"/>
</dbReference>
<organism evidence="1">
    <name type="scientific">freshwater metagenome</name>
    <dbReference type="NCBI Taxonomy" id="449393"/>
    <lineage>
        <taxon>unclassified sequences</taxon>
        <taxon>metagenomes</taxon>
        <taxon>ecological metagenomes</taxon>
    </lineage>
</organism>
<evidence type="ECO:0000313" key="1">
    <source>
        <dbReference type="EMBL" id="CAB4928272.1"/>
    </source>
</evidence>
<gene>
    <name evidence="1" type="ORF">UFOPK3610_01796</name>
</gene>
<dbReference type="EMBL" id="CAFBMR010000115">
    <property type="protein sequence ID" value="CAB4928272.1"/>
    <property type="molecule type" value="Genomic_DNA"/>
</dbReference>
<sequence length="313" mass="33302">MQAEAPLAFGKCGMMGEQASGYQVLNYELWKEALSAIAGRGSGASELLSKAAAAIGALAAPDGHIEPIGDGFGSFDASAFPYLGSLWCPTESGQLRTSGWAAAQMTTAYGASHHIVRFGPAPAMHGHDDRGSMTWWADFSGVETQVLSDRGMFDKSDLARLVRESAAANHSVLEIGRTATGQVIGGSRRVHSSGSYVYVLTSGRARSRSITFWSGSPVLSVVDKIQPPNSSRRFYIQHWQLASGWVPSGTNSATKGPLTLTITCLVNGVRHPLVAKSASQNIGFRQGVPAWDMQCRARSQGPMRISTTLRLTG</sequence>
<name>A0A6J7ICK0_9ZZZZ</name>
<protein>
    <submittedName>
        <fullName evidence="1">Unannotated protein</fullName>
    </submittedName>
</protein>
<proteinExistence type="predicted"/>
<accession>A0A6J7ICK0</accession>
<reference evidence="1" key="1">
    <citation type="submission" date="2020-05" db="EMBL/GenBank/DDBJ databases">
        <authorList>
            <person name="Chiriac C."/>
            <person name="Salcher M."/>
            <person name="Ghai R."/>
            <person name="Kavagutti S V."/>
        </authorList>
    </citation>
    <scope>NUCLEOTIDE SEQUENCE</scope>
</reference>